<dbReference type="Gene3D" id="3.90.226.10">
    <property type="entry name" value="2-enoyl-CoA Hydratase, Chain A, domain 1"/>
    <property type="match status" value="2"/>
</dbReference>
<sequence length="534" mass="58699">MAILDTKMDPASAEYRRRRDHALAALANLDEEYAKVRMAGGEQKLARRRAEGRMQIRERIENFIDPDAPFLEVAPFAAWGTDKAVGASYVTGIGVVEGTEVMISGHDASIRGGAMNSLTLRKQIRALDICIKNRMPYVWFVESGGGDLNDILEMAVPGGEVFRQTSELSSMGVPCLTIVFGNATAGGAYQPGLSDHVIMIRERSHTFLAGRALTLMATGEVSTDEELGGAEMHSRVSGLNDLMAEDEMDALRLGRQVIRRYNWTKQGPGPLELPVREPLHPAEDLLAVAPTDFKEPFDMWELIARVVDGSEYDEYKPMYGTQLSCGWAAIHGYRVGILANIQGILFSEESQKATNFIQLCNQRDIPLVFLMNSSGYMVGQEYERGGIIKHGSQMVRAVANSRVPHITIIPGSSYGAANYGMSGRGLRPNFLFCWPTTEVGVMGTEQMVGMLTMSSREAAEKRGREWTKEQEDALAAAITERLETEKKVLASSGRILDDGVIDPRDTRDVIGFCLSVCHNAPVQGARNEFGVLRV</sequence>
<dbReference type="InterPro" id="IPR034733">
    <property type="entry name" value="AcCoA_carboxyl_beta"/>
</dbReference>
<dbReference type="InterPro" id="IPR045190">
    <property type="entry name" value="MCCB/AccD1-like"/>
</dbReference>
<dbReference type="InterPro" id="IPR011762">
    <property type="entry name" value="COA_CT_N"/>
</dbReference>
<dbReference type="InterPro" id="IPR029045">
    <property type="entry name" value="ClpP/crotonase-like_dom_sf"/>
</dbReference>
<dbReference type="PANTHER" id="PTHR22855:SF46">
    <property type="entry name" value="METHYLCROTONOYL-COA CARBOXYLASE"/>
    <property type="match status" value="1"/>
</dbReference>
<feature type="domain" description="CoA carboxyltransferase C-terminal" evidence="2">
    <location>
        <begin position="277"/>
        <end position="534"/>
    </location>
</feature>
<dbReference type="InterPro" id="IPR011763">
    <property type="entry name" value="COA_CT_C"/>
</dbReference>
<reference evidence="4" key="1">
    <citation type="submission" date="2021-11" db="EMBL/GenBank/DDBJ databases">
        <title>Cultivation dependent microbiological survey of springs from the worlds oldest radium mine currently devoted to the extraction of radon-saturated water.</title>
        <authorList>
            <person name="Kapinusova G."/>
            <person name="Smrhova T."/>
            <person name="Strejcek M."/>
            <person name="Suman J."/>
            <person name="Jani K."/>
            <person name="Pajer P."/>
            <person name="Uhlik O."/>
        </authorList>
    </citation>
    <scope>NUCLEOTIDE SEQUENCE [LARGE SCALE GENOMIC DNA]</scope>
    <source>
        <strain evidence="4">J379</strain>
    </source>
</reference>
<dbReference type="PANTHER" id="PTHR22855">
    <property type="entry name" value="ACETYL, PROPIONYL, PYRUVATE, AND GLUTACONYL CARBOXYLASE-RELATED"/>
    <property type="match status" value="1"/>
</dbReference>
<gene>
    <name evidence="3" type="ORF">LRS13_03390</name>
</gene>
<dbReference type="SUPFAM" id="SSF52096">
    <property type="entry name" value="ClpP/crotonase"/>
    <property type="match status" value="2"/>
</dbReference>
<evidence type="ECO:0000313" key="4">
    <source>
        <dbReference type="Proteomes" id="UP001058860"/>
    </source>
</evidence>
<dbReference type="PROSITE" id="PS50980">
    <property type="entry name" value="COA_CT_NTER"/>
    <property type="match status" value="1"/>
</dbReference>
<protein>
    <submittedName>
        <fullName evidence="3">Acyl-CoA carboxylase subunit beta</fullName>
    </submittedName>
</protein>
<keyword evidence="4" id="KW-1185">Reference proteome</keyword>
<dbReference type="EMBL" id="CP088295">
    <property type="protein sequence ID" value="UUY04593.1"/>
    <property type="molecule type" value="Genomic_DNA"/>
</dbReference>
<name>A0ABY5PIU1_9ACTN</name>
<dbReference type="Proteomes" id="UP001058860">
    <property type="component" value="Chromosome"/>
</dbReference>
<dbReference type="RefSeq" id="WP_353865069.1">
    <property type="nucleotide sequence ID" value="NZ_CP088295.1"/>
</dbReference>
<dbReference type="PROSITE" id="PS50989">
    <property type="entry name" value="COA_CT_CTER"/>
    <property type="match status" value="1"/>
</dbReference>
<proteinExistence type="predicted"/>
<accession>A0ABY5PIU1</accession>
<evidence type="ECO:0000259" key="2">
    <source>
        <dbReference type="PROSITE" id="PS50989"/>
    </source>
</evidence>
<feature type="domain" description="CoA carboxyltransferase N-terminal" evidence="1">
    <location>
        <begin position="22"/>
        <end position="273"/>
    </location>
</feature>
<evidence type="ECO:0000259" key="1">
    <source>
        <dbReference type="PROSITE" id="PS50980"/>
    </source>
</evidence>
<organism evidence="3 4">
    <name type="scientific">Svornostia abyssi</name>
    <dbReference type="NCBI Taxonomy" id="2898438"/>
    <lineage>
        <taxon>Bacteria</taxon>
        <taxon>Bacillati</taxon>
        <taxon>Actinomycetota</taxon>
        <taxon>Thermoleophilia</taxon>
        <taxon>Solirubrobacterales</taxon>
        <taxon>Baekduiaceae</taxon>
        <taxon>Svornostia</taxon>
    </lineage>
</organism>
<evidence type="ECO:0000313" key="3">
    <source>
        <dbReference type="EMBL" id="UUY04593.1"/>
    </source>
</evidence>
<dbReference type="Pfam" id="PF01039">
    <property type="entry name" value="Carboxyl_trans"/>
    <property type="match status" value="1"/>
</dbReference>